<evidence type="ECO:0000313" key="3">
    <source>
        <dbReference type="Proteomes" id="UP000254575"/>
    </source>
</evidence>
<evidence type="ECO:0008006" key="4">
    <source>
        <dbReference type="Google" id="ProtNLM"/>
    </source>
</evidence>
<feature type="transmembrane region" description="Helical" evidence="1">
    <location>
        <begin position="147"/>
        <end position="164"/>
    </location>
</feature>
<feature type="transmembrane region" description="Helical" evidence="1">
    <location>
        <begin position="321"/>
        <end position="342"/>
    </location>
</feature>
<feature type="transmembrane region" description="Helical" evidence="1">
    <location>
        <begin position="224"/>
        <end position="241"/>
    </location>
</feature>
<proteinExistence type="predicted"/>
<keyword evidence="3" id="KW-1185">Reference proteome</keyword>
<gene>
    <name evidence="2" type="ORF">NCTC10717_02009</name>
</gene>
<protein>
    <recommendedName>
        <fullName evidence="4">Glycosyltransferase RgtA/B/C/D-like domain-containing protein</fullName>
    </recommendedName>
</protein>
<feature type="transmembrane region" description="Helical" evidence="1">
    <location>
        <begin position="93"/>
        <end position="113"/>
    </location>
</feature>
<evidence type="ECO:0000313" key="2">
    <source>
        <dbReference type="EMBL" id="SUO98267.1"/>
    </source>
</evidence>
<evidence type="ECO:0000256" key="1">
    <source>
        <dbReference type="SAM" id="Phobius"/>
    </source>
</evidence>
<organism evidence="2 3">
    <name type="scientific">Suttonella indologenes</name>
    <dbReference type="NCBI Taxonomy" id="13276"/>
    <lineage>
        <taxon>Bacteria</taxon>
        <taxon>Pseudomonadati</taxon>
        <taxon>Pseudomonadota</taxon>
        <taxon>Gammaproteobacteria</taxon>
        <taxon>Cardiobacteriales</taxon>
        <taxon>Cardiobacteriaceae</taxon>
        <taxon>Suttonella</taxon>
    </lineage>
</organism>
<sequence>MNCNLFFKPIIETSRKWLLSGQQFFAALRPFEAGRQSWYWLIVCVSFLTTFIIWQNADYTFSEASVRHIWQARQKPFNAFQWLLAPFAHGGEWAWFFFIALLHIYIALAFAWVGEKIGIGRINLGLLLLLLNFTLEYNDFRLEMNPQLVYACLWLTAVTFFLAMQEHSLIKAFIAWAAWMWFAALFSAQAVIWALGFPLLFLAWPRHERWNWRRPFGDREKFLLIYYALVFFLIALVPDWRDGVINVVRLMQFQFSRATLEISLYMSTDQGMSLSTISAVLIAMLLIAYKTLLIAGLPLAALLCLSMRAGTASVLNGRVRLFFWFAVCFFWLLNAINLLYQGRIHSDIFYIPVLLLLLWLSSNGAYALIQQWRQPSRKPERRLIALWLLVAYALASMIQFAPSMGHRREAGLFARAQAAPIVYANSPQSLFYAGYSPMPASVDYLEFDTLKYAPRQYLGDKGLYLYSLSRHAQMPPELKDNFQIAAEFANRRGDRSFVLQAK</sequence>
<feature type="transmembrane region" description="Helical" evidence="1">
    <location>
        <begin position="381"/>
        <end position="401"/>
    </location>
</feature>
<dbReference type="Proteomes" id="UP000254575">
    <property type="component" value="Unassembled WGS sequence"/>
</dbReference>
<keyword evidence="1" id="KW-0472">Membrane</keyword>
<reference evidence="2 3" key="1">
    <citation type="submission" date="2018-06" db="EMBL/GenBank/DDBJ databases">
        <authorList>
            <consortium name="Pathogen Informatics"/>
            <person name="Doyle S."/>
        </authorList>
    </citation>
    <scope>NUCLEOTIDE SEQUENCE [LARGE SCALE GENOMIC DNA]</scope>
    <source>
        <strain evidence="2 3">NCTC10717</strain>
    </source>
</reference>
<keyword evidence="1" id="KW-0812">Transmembrane</keyword>
<name>A0A380N390_9GAMM</name>
<feature type="transmembrane region" description="Helical" evidence="1">
    <location>
        <begin position="348"/>
        <end position="369"/>
    </location>
</feature>
<feature type="transmembrane region" description="Helical" evidence="1">
    <location>
        <begin position="176"/>
        <end position="204"/>
    </location>
</feature>
<dbReference type="EMBL" id="UHIA01000004">
    <property type="protein sequence ID" value="SUO98267.1"/>
    <property type="molecule type" value="Genomic_DNA"/>
</dbReference>
<feature type="transmembrane region" description="Helical" evidence="1">
    <location>
        <begin position="38"/>
        <end position="57"/>
    </location>
</feature>
<accession>A0A380N390</accession>
<keyword evidence="1" id="KW-1133">Transmembrane helix</keyword>
<dbReference type="AlphaFoldDB" id="A0A380N390"/>